<evidence type="ECO:0000313" key="2">
    <source>
        <dbReference type="EMBL" id="KAG6605456.1"/>
    </source>
</evidence>
<feature type="compositionally biased region" description="Polar residues" evidence="1">
    <location>
        <begin position="73"/>
        <end position="90"/>
    </location>
</feature>
<feature type="region of interest" description="Disordered" evidence="1">
    <location>
        <begin position="51"/>
        <end position="117"/>
    </location>
</feature>
<name>A0AAV6NZR9_9ROSI</name>
<reference evidence="2 3" key="1">
    <citation type="journal article" date="2021" name="Hortic Res">
        <title>The domestication of Cucurbita argyrosperma as revealed by the genome of its wild relative.</title>
        <authorList>
            <person name="Barrera-Redondo J."/>
            <person name="Sanchez-de la Vega G."/>
            <person name="Aguirre-Liguori J.A."/>
            <person name="Castellanos-Morales G."/>
            <person name="Gutierrez-Guerrero Y.T."/>
            <person name="Aguirre-Dugua X."/>
            <person name="Aguirre-Planter E."/>
            <person name="Tenaillon M.I."/>
            <person name="Lira-Saade R."/>
            <person name="Eguiarte L.E."/>
        </authorList>
    </citation>
    <scope>NUCLEOTIDE SEQUENCE [LARGE SCALE GENOMIC DNA]</scope>
    <source>
        <strain evidence="2">JBR-2021</strain>
    </source>
</reference>
<proteinExistence type="predicted"/>
<evidence type="ECO:0000256" key="1">
    <source>
        <dbReference type="SAM" id="MobiDB-lite"/>
    </source>
</evidence>
<feature type="compositionally biased region" description="Basic and acidic residues" evidence="1">
    <location>
        <begin position="99"/>
        <end position="117"/>
    </location>
</feature>
<accession>A0AAV6NZR9</accession>
<dbReference type="EMBL" id="JAGKQH010000002">
    <property type="protein sequence ID" value="KAG6605456.1"/>
    <property type="molecule type" value="Genomic_DNA"/>
</dbReference>
<evidence type="ECO:0000313" key="3">
    <source>
        <dbReference type="Proteomes" id="UP000685013"/>
    </source>
</evidence>
<protein>
    <submittedName>
        <fullName evidence="2">Pentatricopeptide repeat-containing protein, mitochondrial</fullName>
    </submittedName>
</protein>
<dbReference type="AlphaFoldDB" id="A0AAV6NZR9"/>
<organism evidence="2 3">
    <name type="scientific">Cucurbita argyrosperma subsp. sororia</name>
    <dbReference type="NCBI Taxonomy" id="37648"/>
    <lineage>
        <taxon>Eukaryota</taxon>
        <taxon>Viridiplantae</taxon>
        <taxon>Streptophyta</taxon>
        <taxon>Embryophyta</taxon>
        <taxon>Tracheophyta</taxon>
        <taxon>Spermatophyta</taxon>
        <taxon>Magnoliopsida</taxon>
        <taxon>eudicotyledons</taxon>
        <taxon>Gunneridae</taxon>
        <taxon>Pentapetalae</taxon>
        <taxon>rosids</taxon>
        <taxon>fabids</taxon>
        <taxon>Cucurbitales</taxon>
        <taxon>Cucurbitaceae</taxon>
        <taxon>Cucurbiteae</taxon>
        <taxon>Cucurbita</taxon>
    </lineage>
</organism>
<gene>
    <name evidence="2" type="ORF">SDJN03_02773</name>
</gene>
<sequence>MFDGNRIERIERTPKEELVVYAFRSLMGDGFPIRRGDICHSIDCLRKLERNKRTLEQPGPQNLDFPSPRVKSNLKTSQNQRPQNEVQNAAFTYDHKKKTYEDRNRTSQERLNEDIPAKAPSRECICKRWLVREGSPAQEGPRKGKKKSNKVSH</sequence>
<feature type="non-terminal residue" evidence="2">
    <location>
        <position position="1"/>
    </location>
</feature>
<dbReference type="Proteomes" id="UP000685013">
    <property type="component" value="Chromosome 2"/>
</dbReference>
<comment type="caution">
    <text evidence="2">The sequence shown here is derived from an EMBL/GenBank/DDBJ whole genome shotgun (WGS) entry which is preliminary data.</text>
</comment>
<keyword evidence="3" id="KW-1185">Reference proteome</keyword>